<organism evidence="2 3">
    <name type="scientific">Achromobacter spanius</name>
    <dbReference type="NCBI Taxonomy" id="217203"/>
    <lineage>
        <taxon>Bacteria</taxon>
        <taxon>Pseudomonadati</taxon>
        <taxon>Pseudomonadota</taxon>
        <taxon>Betaproteobacteria</taxon>
        <taxon>Burkholderiales</taxon>
        <taxon>Alcaligenaceae</taxon>
        <taxon>Achromobacter</taxon>
    </lineage>
</organism>
<proteinExistence type="predicted"/>
<keyword evidence="1" id="KW-0812">Transmembrane</keyword>
<reference evidence="2" key="1">
    <citation type="submission" date="2022-09" db="EMBL/GenBank/DDBJ databases">
        <title>Intensive care unit water sources are persistently colonized with multi-drug resistant bacteria and are the site of extensive horizontal gene transfer of antibiotic resistance genes.</title>
        <authorList>
            <person name="Diorio-Toth L."/>
        </authorList>
    </citation>
    <scope>NUCLEOTIDE SEQUENCE</scope>
    <source>
        <strain evidence="2">GD03843</strain>
    </source>
</reference>
<feature type="transmembrane region" description="Helical" evidence="1">
    <location>
        <begin position="103"/>
        <end position="125"/>
    </location>
</feature>
<dbReference type="Proteomes" id="UP001161094">
    <property type="component" value="Unassembled WGS sequence"/>
</dbReference>
<protein>
    <submittedName>
        <fullName evidence="2">Uncharacterized protein</fullName>
    </submittedName>
</protein>
<comment type="caution">
    <text evidence="2">The sequence shown here is derived from an EMBL/GenBank/DDBJ whole genome shotgun (WGS) entry which is preliminary data.</text>
</comment>
<name>A0AA42LIG8_9BURK</name>
<keyword evidence="1" id="KW-1133">Transmembrane helix</keyword>
<feature type="transmembrane region" description="Helical" evidence="1">
    <location>
        <begin position="12"/>
        <end position="35"/>
    </location>
</feature>
<evidence type="ECO:0000313" key="3">
    <source>
        <dbReference type="Proteomes" id="UP001161094"/>
    </source>
</evidence>
<keyword evidence="1" id="KW-0472">Membrane</keyword>
<accession>A0AA42LIG8</accession>
<dbReference type="EMBL" id="JAOCDZ010000005">
    <property type="protein sequence ID" value="MDH0736063.1"/>
    <property type="molecule type" value="Genomic_DNA"/>
</dbReference>
<dbReference type="AlphaFoldDB" id="A0AA42LIG8"/>
<gene>
    <name evidence="2" type="ORF">N5D93_09610</name>
</gene>
<feature type="transmembrane region" description="Helical" evidence="1">
    <location>
        <begin position="56"/>
        <end position="74"/>
    </location>
</feature>
<evidence type="ECO:0000313" key="2">
    <source>
        <dbReference type="EMBL" id="MDH0736063.1"/>
    </source>
</evidence>
<sequence length="130" mass="14487">MTELSGQHIGAIAGLVFVLAFVVYISSAAYFYYFKLDDAIRLTKHPIAKGKTRSQLTLYENLAIATTLLIWLSLHKANFWPLNNIHQIFVESDVRTIPSDIKIPLFLAYGGMTVSVLALLIGSALKRLYA</sequence>
<dbReference type="RefSeq" id="WP_259251997.1">
    <property type="nucleotide sequence ID" value="NZ_JAOCDZ010000005.1"/>
</dbReference>
<evidence type="ECO:0000256" key="1">
    <source>
        <dbReference type="SAM" id="Phobius"/>
    </source>
</evidence>